<sequence length="534" mass="59899">MDIRVTGHDVTGGEKILTPEALGFVAELQARFGSRRDELLAARRTRREQVSSTGRLDFLPETAEVREGDWRVAPVPADLQDRRVEMTGPTDRKMTINALNSGARVWLADMEDASTPHWDNVVGGQVNLYDAIRRDISFTSPEGKSYELRTDQRLATIVMRPRGWHFDDQHVLVDGRPVGGAFVDFGLYFFHNAAQLLARGSGPYFYLPKMESHLEARLWNDVFTFAQERLEIPHGTVRATVLIETIPAAFEMDEILYELRDHIAGLNAGRWDYLFSVIKYFRDSGEAFVLPDRNVVGMTSPFMRAYAELLVKTCHRRGAHAVGGMSAFIPSRKDQEVNARAFAKVREDKEREAGQGFDGSWVAHPDLVPVCQEVFDRVLGDKPNQVDRLRDDVEVTADDLLDVASTPGDITRAGLHGNVEVALLYLEAWLRGSGAVGIHNLMEDAATAEISRSQIWQWVRNGSKLDDGTVVTEALVREVLDAEMEHIREQVGEGFDERPFAQARQLFEEVALAEEYADFLTLPAYEAVVSGEKP</sequence>
<dbReference type="GO" id="GO:0005737">
    <property type="term" value="C:cytoplasm"/>
    <property type="evidence" value="ECO:0007669"/>
    <property type="project" value="TreeGrafter"/>
</dbReference>
<evidence type="ECO:0000256" key="4">
    <source>
        <dbReference type="ARBA" id="ARBA00022532"/>
    </source>
</evidence>
<dbReference type="InterPro" id="IPR046363">
    <property type="entry name" value="MS_N_TIM-barrel_dom"/>
</dbReference>
<dbReference type="Pfam" id="PF20656">
    <property type="entry name" value="MS_N"/>
    <property type="match status" value="1"/>
</dbReference>
<feature type="active site" description="Proton donor" evidence="8">
    <location>
        <position position="444"/>
    </location>
</feature>
<dbReference type="OrthoDB" id="9768429at2"/>
<dbReference type="UniPathway" id="UPA00703">
    <property type="reaction ID" value="UER00720"/>
</dbReference>
<dbReference type="InterPro" id="IPR006252">
    <property type="entry name" value="Malate_synthA"/>
</dbReference>
<protein>
    <recommendedName>
        <fullName evidence="7 9">Malate synthase</fullName>
        <ecNumber evidence="2 9">2.3.3.9</ecNumber>
    </recommendedName>
</protein>
<evidence type="ECO:0000256" key="3">
    <source>
        <dbReference type="ARBA" id="ARBA00022435"/>
    </source>
</evidence>
<dbReference type="Proteomes" id="UP000246018">
    <property type="component" value="Unassembled WGS sequence"/>
</dbReference>
<comment type="pathway">
    <text evidence="9">Carbohydrate metabolism; glyoxylate cycle; (S)-malate from isocitrate: step 2/2.</text>
</comment>
<dbReference type="InterPro" id="IPR011076">
    <property type="entry name" value="Malate_synth_sf"/>
</dbReference>
<dbReference type="InterPro" id="IPR048356">
    <property type="entry name" value="MS_N"/>
</dbReference>
<dbReference type="AlphaFoldDB" id="A0A2T8FGP9"/>
<feature type="domain" description="Malate synthase TIM barrel" evidence="10">
    <location>
        <begin position="156"/>
        <end position="402"/>
    </location>
</feature>
<dbReference type="EC" id="2.3.3.9" evidence="2 9"/>
<organism evidence="13 14">
    <name type="scientific">Nocardioides gansuensis</name>
    <dbReference type="NCBI Taxonomy" id="2138300"/>
    <lineage>
        <taxon>Bacteria</taxon>
        <taxon>Bacillati</taxon>
        <taxon>Actinomycetota</taxon>
        <taxon>Actinomycetes</taxon>
        <taxon>Propionibacteriales</taxon>
        <taxon>Nocardioidaceae</taxon>
        <taxon>Nocardioides</taxon>
    </lineage>
</organism>
<dbReference type="FunFam" id="3.20.20.360:FF:000001">
    <property type="entry name" value="Malate synthase"/>
    <property type="match status" value="1"/>
</dbReference>
<reference evidence="13 14" key="1">
    <citation type="submission" date="2018-04" db="EMBL/GenBank/DDBJ databases">
        <title>Genome of Nocardioides gansuensis WSJ-1.</title>
        <authorList>
            <person name="Wu S."/>
            <person name="Wang G."/>
        </authorList>
    </citation>
    <scope>NUCLEOTIDE SEQUENCE [LARGE SCALE GENOMIC DNA]</scope>
    <source>
        <strain evidence="13 14">WSJ-1</strain>
    </source>
</reference>
<feature type="domain" description="Malate synthase N-terminal" evidence="11">
    <location>
        <begin position="4"/>
        <end position="64"/>
    </location>
</feature>
<dbReference type="GO" id="GO:0006099">
    <property type="term" value="P:tricarboxylic acid cycle"/>
    <property type="evidence" value="ECO:0007669"/>
    <property type="project" value="UniProtKB-KW"/>
</dbReference>
<dbReference type="Pfam" id="PF01274">
    <property type="entry name" value="MS_TIM-barrel"/>
    <property type="match status" value="1"/>
</dbReference>
<dbReference type="Pfam" id="PF20659">
    <property type="entry name" value="MS_C"/>
    <property type="match status" value="1"/>
</dbReference>
<dbReference type="EMBL" id="QDGZ01000001">
    <property type="protein sequence ID" value="PVG84870.1"/>
    <property type="molecule type" value="Genomic_DNA"/>
</dbReference>
<feature type="active site" description="Proton acceptor" evidence="8">
    <location>
        <position position="160"/>
    </location>
</feature>
<gene>
    <name evidence="13" type="ORF">DDE18_02550</name>
</gene>
<evidence type="ECO:0000256" key="9">
    <source>
        <dbReference type="RuleBase" id="RU000555"/>
    </source>
</evidence>
<keyword evidence="5 9" id="KW-0808">Transferase</keyword>
<comment type="caution">
    <text evidence="13">The sequence shown here is derived from an EMBL/GenBank/DDBJ whole genome shotgun (WGS) entry which is preliminary data.</text>
</comment>
<dbReference type="InterPro" id="IPR019830">
    <property type="entry name" value="Malate_synthase_CS"/>
</dbReference>
<dbReference type="Gene3D" id="1.20.1220.12">
    <property type="entry name" value="Malate synthase, domain III"/>
    <property type="match status" value="1"/>
</dbReference>
<evidence type="ECO:0000256" key="1">
    <source>
        <dbReference type="ARBA" id="ARBA00006394"/>
    </source>
</evidence>
<dbReference type="InterPro" id="IPR044856">
    <property type="entry name" value="Malate_synth_C_sf"/>
</dbReference>
<dbReference type="PIRSF" id="PIRSF001363">
    <property type="entry name" value="Malate_synth"/>
    <property type="match status" value="1"/>
</dbReference>
<dbReference type="GO" id="GO:0006097">
    <property type="term" value="P:glyoxylate cycle"/>
    <property type="evidence" value="ECO:0007669"/>
    <property type="project" value="UniProtKB-UniPathway"/>
</dbReference>
<dbReference type="NCBIfam" id="TIGR01344">
    <property type="entry name" value="malate_syn_A"/>
    <property type="match status" value="1"/>
</dbReference>
<evidence type="ECO:0000256" key="8">
    <source>
        <dbReference type="PIRSR" id="PIRSR001363-1"/>
    </source>
</evidence>
<evidence type="ECO:0000313" key="13">
    <source>
        <dbReference type="EMBL" id="PVG84870.1"/>
    </source>
</evidence>
<name>A0A2T8FGP9_9ACTN</name>
<dbReference type="PANTHER" id="PTHR42902:SF1">
    <property type="entry name" value="MALATE SYNTHASE 1-RELATED"/>
    <property type="match status" value="1"/>
</dbReference>
<accession>A0A2T8FGP9</accession>
<dbReference type="Gene3D" id="3.20.20.360">
    <property type="entry name" value="Malate synthase, domain 3"/>
    <property type="match status" value="1"/>
</dbReference>
<evidence type="ECO:0000256" key="5">
    <source>
        <dbReference type="ARBA" id="ARBA00022679"/>
    </source>
</evidence>
<evidence type="ECO:0000313" key="14">
    <source>
        <dbReference type="Proteomes" id="UP000246018"/>
    </source>
</evidence>
<evidence type="ECO:0000256" key="7">
    <source>
        <dbReference type="ARBA" id="ARBA00068441"/>
    </source>
</evidence>
<keyword evidence="14" id="KW-1185">Reference proteome</keyword>
<dbReference type="InterPro" id="IPR048355">
    <property type="entry name" value="MS_C"/>
</dbReference>
<dbReference type="SUPFAM" id="SSF51645">
    <property type="entry name" value="Malate synthase G"/>
    <property type="match status" value="1"/>
</dbReference>
<keyword evidence="4 9" id="KW-0816">Tricarboxylic acid cycle</keyword>
<dbReference type="CDD" id="cd00727">
    <property type="entry name" value="malate_synt_A"/>
    <property type="match status" value="1"/>
</dbReference>
<dbReference type="FunFam" id="1.20.1220.12:FF:000001">
    <property type="entry name" value="Malate synthase"/>
    <property type="match status" value="1"/>
</dbReference>
<proteinExistence type="inferred from homology"/>
<evidence type="ECO:0000259" key="11">
    <source>
        <dbReference type="Pfam" id="PF20656"/>
    </source>
</evidence>
<evidence type="ECO:0000256" key="6">
    <source>
        <dbReference type="ARBA" id="ARBA00047918"/>
    </source>
</evidence>
<evidence type="ECO:0000259" key="10">
    <source>
        <dbReference type="Pfam" id="PF01274"/>
    </source>
</evidence>
<dbReference type="InterPro" id="IPR001465">
    <property type="entry name" value="Malate_synthase_TIM"/>
</dbReference>
<dbReference type="PROSITE" id="PS00510">
    <property type="entry name" value="MALATE_SYNTHASE"/>
    <property type="match status" value="1"/>
</dbReference>
<evidence type="ECO:0000256" key="2">
    <source>
        <dbReference type="ARBA" id="ARBA00012636"/>
    </source>
</evidence>
<dbReference type="GO" id="GO:0004474">
    <property type="term" value="F:malate synthase activity"/>
    <property type="evidence" value="ECO:0007669"/>
    <property type="project" value="UniProtKB-EC"/>
</dbReference>
<dbReference type="PANTHER" id="PTHR42902">
    <property type="entry name" value="MALATE SYNTHASE"/>
    <property type="match status" value="1"/>
</dbReference>
<evidence type="ECO:0000259" key="12">
    <source>
        <dbReference type="Pfam" id="PF20659"/>
    </source>
</evidence>
<feature type="domain" description="Malate synthase C-terminal" evidence="12">
    <location>
        <begin position="410"/>
        <end position="527"/>
    </location>
</feature>
<comment type="catalytic activity">
    <reaction evidence="6 9">
        <text>glyoxylate + acetyl-CoA + H2O = (S)-malate + CoA + H(+)</text>
        <dbReference type="Rhea" id="RHEA:18181"/>
        <dbReference type="ChEBI" id="CHEBI:15377"/>
        <dbReference type="ChEBI" id="CHEBI:15378"/>
        <dbReference type="ChEBI" id="CHEBI:15589"/>
        <dbReference type="ChEBI" id="CHEBI:36655"/>
        <dbReference type="ChEBI" id="CHEBI:57287"/>
        <dbReference type="ChEBI" id="CHEBI:57288"/>
        <dbReference type="EC" id="2.3.3.9"/>
    </reaction>
</comment>
<keyword evidence="3 9" id="KW-0329">Glyoxylate bypass</keyword>
<comment type="similarity">
    <text evidence="1 9">Belongs to the malate synthase family.</text>
</comment>